<dbReference type="SUPFAM" id="SSF160443">
    <property type="entry name" value="SMR domain-like"/>
    <property type="match status" value="1"/>
</dbReference>
<dbReference type="PANTHER" id="PTHR35562:SF2">
    <property type="entry name" value="DNA ENDONUCLEASE SMRA-RELATED"/>
    <property type="match status" value="1"/>
</dbReference>
<dbReference type="AlphaFoldDB" id="A0A220VGP9"/>
<dbReference type="Proteomes" id="UP000242175">
    <property type="component" value="Chromosome small"/>
</dbReference>
<keyword evidence="2" id="KW-0540">Nuclease</keyword>
<organism evidence="2 3">
    <name type="scientific">Paraphotobacterium marinum</name>
    <dbReference type="NCBI Taxonomy" id="1755811"/>
    <lineage>
        <taxon>Bacteria</taxon>
        <taxon>Pseudomonadati</taxon>
        <taxon>Pseudomonadota</taxon>
        <taxon>Gammaproteobacteria</taxon>
        <taxon>Vibrionales</taxon>
        <taxon>Vibrionaceae</taxon>
        <taxon>Paraphotobacterium</taxon>
    </lineage>
</organism>
<dbReference type="PANTHER" id="PTHR35562">
    <property type="entry name" value="DNA ENDONUCLEASE SMRA-RELATED"/>
    <property type="match status" value="1"/>
</dbReference>
<keyword evidence="2" id="KW-0378">Hydrolase</keyword>
<keyword evidence="2" id="KW-0255">Endonuclease</keyword>
<dbReference type="EMBL" id="CP022356">
    <property type="protein sequence ID" value="ASK79588.1"/>
    <property type="molecule type" value="Genomic_DNA"/>
</dbReference>
<feature type="domain" description="Smr" evidence="1">
    <location>
        <begin position="94"/>
        <end position="174"/>
    </location>
</feature>
<evidence type="ECO:0000259" key="1">
    <source>
        <dbReference type="PROSITE" id="PS50828"/>
    </source>
</evidence>
<dbReference type="OrthoDB" id="9808881at2"/>
<dbReference type="InterPro" id="IPR047688">
    <property type="entry name" value="Endonuc_SmrA"/>
</dbReference>
<dbReference type="Gene3D" id="3.30.1370.110">
    <property type="match status" value="1"/>
</dbReference>
<sequence length="190" mass="21819">MNKDSEQEFQDFFKSVKPLKNDKVYPTKKYETTENHRAKQRSAVSFTTNPKDSLSLDYAPFVEPDEIISYKKSGVQEGVMKNLRLGKYRVEASLDLHKKTLEQARNEILLFIKKCMKLNIRTVLIIHGKGSKSNPPALLKSFVASWCKQIKPVLCYHSSIMRHGGSGSTYLLLTKNEESKLANKEKHKRN</sequence>
<dbReference type="PROSITE" id="PS50828">
    <property type="entry name" value="SMR"/>
    <property type="match status" value="1"/>
</dbReference>
<name>A0A220VGP9_9GAMM</name>
<accession>A0A220VGP9</accession>
<proteinExistence type="predicted"/>
<keyword evidence="3" id="KW-1185">Reference proteome</keyword>
<dbReference type="GO" id="GO:0004520">
    <property type="term" value="F:DNA endonuclease activity"/>
    <property type="evidence" value="ECO:0007669"/>
    <property type="project" value="TreeGrafter"/>
</dbReference>
<evidence type="ECO:0000313" key="2">
    <source>
        <dbReference type="EMBL" id="ASK79588.1"/>
    </source>
</evidence>
<gene>
    <name evidence="2" type="ORF">CF386_11075</name>
</gene>
<reference evidence="2 3" key="1">
    <citation type="journal article" date="2016" name="Int. J. Syst. Evol. Microbiol.">
        <title>Paraphotobacterium marinum gen. nov., sp. nov., a member of the family Vibrionaceae, isolated from surface seawater.</title>
        <authorList>
            <person name="Huang Z."/>
            <person name="Dong C."/>
            <person name="Shao Z."/>
        </authorList>
    </citation>
    <scope>NUCLEOTIDE SEQUENCE [LARGE SCALE GENOMIC DNA]</scope>
    <source>
        <strain evidence="2 3">NSCS20N07D</strain>
    </source>
</reference>
<dbReference type="InterPro" id="IPR036063">
    <property type="entry name" value="Smr_dom_sf"/>
</dbReference>
<dbReference type="InterPro" id="IPR002625">
    <property type="entry name" value="Smr_dom"/>
</dbReference>
<protein>
    <submittedName>
        <fullName evidence="2">DNA endonuclease SmrA</fullName>
    </submittedName>
</protein>
<dbReference type="Pfam" id="PF01713">
    <property type="entry name" value="Smr"/>
    <property type="match status" value="1"/>
</dbReference>
<dbReference type="KEGG" id="pmai:CF386_11075"/>
<evidence type="ECO:0000313" key="3">
    <source>
        <dbReference type="Proteomes" id="UP000242175"/>
    </source>
</evidence>
<dbReference type="RefSeq" id="WP_089074496.1">
    <property type="nucleotide sequence ID" value="NZ_CBCSAM010000008.1"/>
</dbReference>
<dbReference type="NCBIfam" id="NF033154">
    <property type="entry name" value="endonuc_SmrA"/>
    <property type="match status" value="1"/>
</dbReference>
<dbReference type="SMART" id="SM00463">
    <property type="entry name" value="SMR"/>
    <property type="match status" value="1"/>
</dbReference>